<accession>A0A0A1TZ65</accession>
<organism evidence="2 3">
    <name type="scientific">Entamoeba invadens IP1</name>
    <dbReference type="NCBI Taxonomy" id="370355"/>
    <lineage>
        <taxon>Eukaryota</taxon>
        <taxon>Amoebozoa</taxon>
        <taxon>Evosea</taxon>
        <taxon>Archamoebae</taxon>
        <taxon>Mastigamoebida</taxon>
        <taxon>Entamoebidae</taxon>
        <taxon>Entamoeba</taxon>
    </lineage>
</organism>
<evidence type="ECO:0000313" key="3">
    <source>
        <dbReference type="Proteomes" id="UP000014680"/>
    </source>
</evidence>
<protein>
    <submittedName>
        <fullName evidence="2">Uncharacterized protein</fullName>
    </submittedName>
</protein>
<evidence type="ECO:0000313" key="2">
    <source>
        <dbReference type="EMBL" id="ELP86862.1"/>
    </source>
</evidence>
<dbReference type="RefSeq" id="XP_004253633.1">
    <property type="nucleotide sequence ID" value="XM_004253585.1"/>
</dbReference>
<dbReference type="GeneID" id="14885816"/>
<name>A0A0A1TZ65_ENTIV</name>
<keyword evidence="3" id="KW-1185">Reference proteome</keyword>
<evidence type="ECO:0000256" key="1">
    <source>
        <dbReference type="SAM" id="MobiDB-lite"/>
    </source>
</evidence>
<gene>
    <name evidence="2" type="ORF">EIN_044100</name>
</gene>
<dbReference type="AlphaFoldDB" id="A0A0A1TZ65"/>
<feature type="compositionally biased region" description="Basic and acidic residues" evidence="1">
    <location>
        <begin position="153"/>
        <end position="170"/>
    </location>
</feature>
<dbReference type="KEGG" id="eiv:EIN_044100"/>
<dbReference type="Proteomes" id="UP000014680">
    <property type="component" value="Unassembled WGS sequence"/>
</dbReference>
<feature type="region of interest" description="Disordered" evidence="1">
    <location>
        <begin position="153"/>
        <end position="182"/>
    </location>
</feature>
<dbReference type="OrthoDB" id="25620at2759"/>
<proteinExistence type="predicted"/>
<sequence length="351" mass="39787">MAVTNAGNPLKDVITSDFKLDARYLQFRDLVGVVDKLVKSKVETFPKELKERRDIIYTELEKIQEENLHRKEITKEAIGLAEDCRKMAKLVKNVFLWCEVEGNTLMQKNNSLIKDLLVVEDKIAANQIAQNPEDKAKVMRELEMKKSGLRGRLIEKKSKDAEKSKDHRNTENNNSKHQKLNGLSKEEVTQLEDWTQMRIGQVVFDGEHENWSTGTSVFDAKIYHKRNLVFVIEDANGNKFGGFVKSEIDTIGGGIVDTGSFLFSLASNGRFDCMQKFPISQEGASRAFWVWPANNWCLLQFGFCGDDISIAKKSEVLGSSCTQSAYIYPEPLSLCGNSNFDTTNITVYQMM</sequence>
<dbReference type="EMBL" id="KB206902">
    <property type="protein sequence ID" value="ELP86862.1"/>
    <property type="molecule type" value="Genomic_DNA"/>
</dbReference>
<reference evidence="2 3" key="1">
    <citation type="submission" date="2012-10" db="EMBL/GenBank/DDBJ databases">
        <authorList>
            <person name="Zafar N."/>
            <person name="Inman J."/>
            <person name="Hall N."/>
            <person name="Lorenzi H."/>
            <person name="Caler E."/>
        </authorList>
    </citation>
    <scope>NUCLEOTIDE SEQUENCE [LARGE SCALE GENOMIC DNA]</scope>
    <source>
        <strain evidence="2 3">IP1</strain>
    </source>
</reference>
<dbReference type="VEuPathDB" id="AmoebaDB:EIN_044100"/>